<evidence type="ECO:0000256" key="4">
    <source>
        <dbReference type="SAM" id="Phobius"/>
    </source>
</evidence>
<dbReference type="GO" id="GO:0004484">
    <property type="term" value="F:mRNA guanylyltransferase activity"/>
    <property type="evidence" value="ECO:0007669"/>
    <property type="project" value="TreeGrafter"/>
</dbReference>
<evidence type="ECO:0000256" key="1">
    <source>
        <dbReference type="ARBA" id="ARBA00022801"/>
    </source>
</evidence>
<comment type="caution">
    <text evidence="6">The sequence shown here is derived from an EMBL/GenBank/DDBJ whole genome shotgun (WGS) entry which is preliminary data.</text>
</comment>
<dbReference type="Proteomes" id="UP000803884">
    <property type="component" value="Unassembled WGS sequence"/>
</dbReference>
<dbReference type="Pfam" id="PF00782">
    <property type="entry name" value="DSPc"/>
    <property type="match status" value="1"/>
</dbReference>
<dbReference type="Gene3D" id="3.40.50.1820">
    <property type="entry name" value="alpha/beta hydrolase"/>
    <property type="match status" value="1"/>
</dbReference>
<dbReference type="EMBL" id="JAAQHG020000004">
    <property type="protein sequence ID" value="KAL1589659.1"/>
    <property type="molecule type" value="Genomic_DNA"/>
</dbReference>
<dbReference type="InterPro" id="IPR016130">
    <property type="entry name" value="Tyr_Pase_AS"/>
</dbReference>
<organism evidence="6 7">
    <name type="scientific">Cladosporium halotolerans</name>
    <dbReference type="NCBI Taxonomy" id="1052096"/>
    <lineage>
        <taxon>Eukaryota</taxon>
        <taxon>Fungi</taxon>
        <taxon>Dikarya</taxon>
        <taxon>Ascomycota</taxon>
        <taxon>Pezizomycotina</taxon>
        <taxon>Dothideomycetes</taxon>
        <taxon>Dothideomycetidae</taxon>
        <taxon>Cladosporiales</taxon>
        <taxon>Cladosporiaceae</taxon>
        <taxon>Cladosporium</taxon>
    </lineage>
</organism>
<dbReference type="SUPFAM" id="SSF53474">
    <property type="entry name" value="alpha/beta-Hydrolases"/>
    <property type="match status" value="1"/>
</dbReference>
<dbReference type="PANTHER" id="PTHR10367">
    <property type="entry name" value="MRNA-CAPPING ENZYME"/>
    <property type="match status" value="1"/>
</dbReference>
<keyword evidence="4" id="KW-0472">Membrane</keyword>
<keyword evidence="4" id="KW-1133">Transmembrane helix</keyword>
<feature type="region of interest" description="Disordered" evidence="3">
    <location>
        <begin position="346"/>
        <end position="366"/>
    </location>
</feature>
<dbReference type="GO" id="GO:0004721">
    <property type="term" value="F:phosphoprotein phosphatase activity"/>
    <property type="evidence" value="ECO:0007669"/>
    <property type="project" value="UniProtKB-KW"/>
</dbReference>
<keyword evidence="2" id="KW-0904">Protein phosphatase</keyword>
<dbReference type="SUPFAM" id="SSF52799">
    <property type="entry name" value="(Phosphotyrosine protein) phosphatases II"/>
    <property type="match status" value="1"/>
</dbReference>
<dbReference type="InterPro" id="IPR000340">
    <property type="entry name" value="Dual-sp_phosphatase_cat-dom"/>
</dbReference>
<evidence type="ECO:0000256" key="3">
    <source>
        <dbReference type="SAM" id="MobiDB-lite"/>
    </source>
</evidence>
<dbReference type="PANTHER" id="PTHR10367:SF25">
    <property type="entry name" value="DUAL SPECIFICITY PHOSPHATASE CATALYTIC DOMAIN PROTEIN (AFU_ORTHOLOGUE AFUA_1G03540)"/>
    <property type="match status" value="1"/>
</dbReference>
<proteinExistence type="predicted"/>
<keyword evidence="1" id="KW-0378">Hydrolase</keyword>
<dbReference type="InterPro" id="IPR029021">
    <property type="entry name" value="Prot-tyrosine_phosphatase-like"/>
</dbReference>
<dbReference type="FunFam" id="3.90.190.10:FF:000090">
    <property type="entry name" value="Dual specificity phosphatase catalytic domain protein"/>
    <property type="match status" value="1"/>
</dbReference>
<keyword evidence="7" id="KW-1185">Reference proteome</keyword>
<gene>
    <name evidence="6" type="ORF">WHR41_01878</name>
</gene>
<dbReference type="PROSITE" id="PS00383">
    <property type="entry name" value="TYR_PHOSPHATASE_1"/>
    <property type="match status" value="1"/>
</dbReference>
<dbReference type="GO" id="GO:0006370">
    <property type="term" value="P:7-methylguanosine mRNA capping"/>
    <property type="evidence" value="ECO:0007669"/>
    <property type="project" value="TreeGrafter"/>
</dbReference>
<dbReference type="AlphaFoldDB" id="A0AB34KXC7"/>
<evidence type="ECO:0000259" key="5">
    <source>
        <dbReference type="PROSITE" id="PS50056"/>
    </source>
</evidence>
<dbReference type="InterPro" id="IPR029058">
    <property type="entry name" value="AB_hydrolase_fold"/>
</dbReference>
<dbReference type="RefSeq" id="XP_069232764.1">
    <property type="nucleotide sequence ID" value="XM_069370484.1"/>
</dbReference>
<accession>A0AB34KXC7</accession>
<dbReference type="GeneID" id="96003322"/>
<dbReference type="InterPro" id="IPR000387">
    <property type="entry name" value="Tyr_Pase_dom"/>
</dbReference>
<dbReference type="InterPro" id="IPR020422">
    <property type="entry name" value="TYR_PHOSPHATASE_DUAL_dom"/>
</dbReference>
<evidence type="ECO:0000313" key="7">
    <source>
        <dbReference type="Proteomes" id="UP000803884"/>
    </source>
</evidence>
<reference evidence="6 7" key="1">
    <citation type="journal article" date="2020" name="Microbiol. Resour. Announc.">
        <title>Draft Genome Sequence of a Cladosporium Species Isolated from the Mesophotic Ascidian Didemnum maculosum.</title>
        <authorList>
            <person name="Gioti A."/>
            <person name="Siaperas R."/>
            <person name="Nikolaivits E."/>
            <person name="Le Goff G."/>
            <person name="Ouazzani J."/>
            <person name="Kotoulas G."/>
            <person name="Topakas E."/>
        </authorList>
    </citation>
    <scope>NUCLEOTIDE SEQUENCE [LARGE SCALE GENOMIC DNA]</scope>
    <source>
        <strain evidence="6 7">TM138-S3</strain>
    </source>
</reference>
<feature type="domain" description="Tyrosine specific protein phosphatases" evidence="5">
    <location>
        <begin position="558"/>
        <end position="623"/>
    </location>
</feature>
<feature type="transmembrane region" description="Helical" evidence="4">
    <location>
        <begin position="32"/>
        <end position="52"/>
    </location>
</feature>
<evidence type="ECO:0000256" key="2">
    <source>
        <dbReference type="ARBA" id="ARBA00022912"/>
    </source>
</evidence>
<name>A0AB34KXC7_9PEZI</name>
<dbReference type="Pfam" id="PF12697">
    <property type="entry name" value="Abhydrolase_6"/>
    <property type="match status" value="1"/>
</dbReference>
<dbReference type="InterPro" id="IPR000073">
    <property type="entry name" value="AB_hydrolase_1"/>
</dbReference>
<sequence>MLASRAFSLVPSSTDTKMDVARLRDFALAPTWGTIITTAITGIAVVGVWRVVKTRSASRFDPETTDPNLLRKHTTYASYTTSTATYPKIRTVYHPHPQASKLPSDLPLLVFVHGLGGSIAQFAPLLNSLINAAPCLAIDLPGCGLSDFKPDEPSAYTTEAFAELVATVIDRHQAEGQKVVLIGHSMGCSINALLASSASPLRHHLYEAGHIAGFLALCPKSSPPSPEQARVAKRLRYLPAFVLDIVRFFDGIGGVNSASVMRFAGKDADLETRKLQLRYNQQSKSAVFLRYITSLDVAAFPGQNIWSGVKVPLFLVAAEADTLNPPADVEAIAGWLTKTVVKQATTDDGNEAKTSKPSSTLPVEAGDTAQAEDQLLSSTKGPEHSQAPQTLGMGDVQEQQHTTRHAFALKTTVFPAPASHGLIYATSTVRILSGLIQTFLSSHCDKRLSLGWQLQLLSTSGKWDVKNLAKWQRTASITEPIGGVFRAMKTMREVDEEHAPKHFVKKYSSAVLDDGVAMIVDISHENPVYDPKGLEEGGVEYHKFPIVSKLPPTADEVAHFNDLVDGLRESPKMVAAHASGAHPTIGVHCHYGFNRTGFFICCYLVERLGYKLQDAVDEFALKRAPGIKHSFFVDELYVRYGMKMERRNTIVGISDMSN</sequence>
<protein>
    <recommendedName>
        <fullName evidence="5">Tyrosine specific protein phosphatases domain-containing protein</fullName>
    </recommendedName>
</protein>
<dbReference type="Gene3D" id="3.90.190.10">
    <property type="entry name" value="Protein tyrosine phosphatase superfamily"/>
    <property type="match status" value="1"/>
</dbReference>
<evidence type="ECO:0000313" key="6">
    <source>
        <dbReference type="EMBL" id="KAL1589659.1"/>
    </source>
</evidence>
<dbReference type="PROSITE" id="PS50056">
    <property type="entry name" value="TYR_PHOSPHATASE_2"/>
    <property type="match status" value="1"/>
</dbReference>
<dbReference type="SMART" id="SM00195">
    <property type="entry name" value="DSPc"/>
    <property type="match status" value="1"/>
</dbReference>
<keyword evidence="4" id="KW-0812">Transmembrane</keyword>
<dbReference type="CDD" id="cd14502">
    <property type="entry name" value="RNA_5'-triphosphatase"/>
    <property type="match status" value="1"/>
</dbReference>
<dbReference type="InterPro" id="IPR051029">
    <property type="entry name" value="mRNA_Capping_Enz/RNA_Phosphat"/>
</dbReference>